<evidence type="ECO:0000313" key="1">
    <source>
        <dbReference type="EMBL" id="NOJ40041.1"/>
    </source>
</evidence>
<proteinExistence type="predicted"/>
<keyword evidence="2" id="KW-1185">Reference proteome</keyword>
<name>A0A7Y4GQI9_9BRAD</name>
<comment type="caution">
    <text evidence="1">The sequence shown here is derived from an EMBL/GenBank/DDBJ whole genome shotgun (WGS) entry which is preliminary data.</text>
</comment>
<organism evidence="1 2">
    <name type="scientific">Bradyrhizobium australiense</name>
    <dbReference type="NCBI Taxonomy" id="2721161"/>
    <lineage>
        <taxon>Bacteria</taxon>
        <taxon>Pseudomonadati</taxon>
        <taxon>Pseudomonadota</taxon>
        <taxon>Alphaproteobacteria</taxon>
        <taxon>Hyphomicrobiales</taxon>
        <taxon>Nitrobacteraceae</taxon>
        <taxon>Bradyrhizobium</taxon>
    </lineage>
</organism>
<dbReference type="RefSeq" id="WP_171579278.1">
    <property type="nucleotide sequence ID" value="NZ_JAAVLX010000003.1"/>
</dbReference>
<dbReference type="Proteomes" id="UP000544122">
    <property type="component" value="Unassembled WGS sequence"/>
</dbReference>
<dbReference type="AlphaFoldDB" id="A0A7Y4GQI9"/>
<reference evidence="1 2" key="1">
    <citation type="submission" date="2020-03" db="EMBL/GenBank/DDBJ databases">
        <title>Bradyrhizobium diversity isolated from nodules of Indigofera sp.</title>
        <authorList>
            <person name="Klepa M."/>
            <person name="Helene L."/>
            <person name="Hungria M."/>
        </authorList>
    </citation>
    <scope>NUCLEOTIDE SEQUENCE [LARGE SCALE GENOMIC DNA]</scope>
    <source>
        <strain evidence="1 2">WSM 1791</strain>
    </source>
</reference>
<protein>
    <submittedName>
        <fullName evidence="1">Uncharacterized protein</fullName>
    </submittedName>
</protein>
<accession>A0A7Y4GQI9</accession>
<dbReference type="EMBL" id="JAAVLX010000003">
    <property type="protein sequence ID" value="NOJ40041.1"/>
    <property type="molecule type" value="Genomic_DNA"/>
</dbReference>
<gene>
    <name evidence="1" type="ORF">HCN58_10590</name>
</gene>
<evidence type="ECO:0000313" key="2">
    <source>
        <dbReference type="Proteomes" id="UP000544122"/>
    </source>
</evidence>
<sequence>MSDDRGHKSLLELCGAAGWNPRATRQASLQEEQEMAAWIDASVGNVTRERVAHEAHGLGSAG</sequence>